<protein>
    <submittedName>
        <fullName evidence="7">ABC transporter ATP-binding protein</fullName>
    </submittedName>
</protein>
<dbReference type="Pfam" id="PF00005">
    <property type="entry name" value="ABC_tran"/>
    <property type="match status" value="1"/>
</dbReference>
<keyword evidence="2" id="KW-0813">Transport</keyword>
<dbReference type="InterPro" id="IPR003439">
    <property type="entry name" value="ABC_transporter-like_ATP-bd"/>
</dbReference>
<evidence type="ECO:0000256" key="2">
    <source>
        <dbReference type="ARBA" id="ARBA00022448"/>
    </source>
</evidence>
<dbReference type="Proteomes" id="UP000776983">
    <property type="component" value="Unassembled WGS sequence"/>
</dbReference>
<keyword evidence="8" id="KW-1185">Reference proteome</keyword>
<keyword evidence="4" id="KW-0547">Nucleotide-binding</keyword>
<dbReference type="PANTHER" id="PTHR42788:SF13">
    <property type="entry name" value="ALIPHATIC SULFONATES IMPORT ATP-BINDING PROTEIN SSUB"/>
    <property type="match status" value="1"/>
</dbReference>
<dbReference type="CDD" id="cd03293">
    <property type="entry name" value="ABC_NrtD_SsuB_transporters"/>
    <property type="match status" value="1"/>
</dbReference>
<keyword evidence="3" id="KW-0472">Membrane</keyword>
<comment type="similarity">
    <text evidence="1">Belongs to the ABC transporter superfamily.</text>
</comment>
<dbReference type="PROSITE" id="PS50893">
    <property type="entry name" value="ABC_TRANSPORTER_2"/>
    <property type="match status" value="1"/>
</dbReference>
<evidence type="ECO:0000256" key="1">
    <source>
        <dbReference type="ARBA" id="ARBA00005417"/>
    </source>
</evidence>
<sequence length="255" mass="27968">MLSLQSLSMRYGNGQDAVQAVGDVTLDVREGEFLTIVGPSGCGKSTVLQMIAGLMQGTSGQVTMRGRPVQAPPEGLVYLFQQYSRSLFPWMNVRDNVMFGMGGQPGVDRRQAMQSCEEYLTLVGLEGMGDRFPWQLSGGMQQRVAIARALAASPQVLLLDEPFSAVDALTRAVLHDLVLDVWQKRGLTVVLVTHDVDEAVYLSDRIALLGPRPSRVAHVYDNPLPRPRDPVATRACPEFSRLRGELLAHLLGRQP</sequence>
<dbReference type="InterPro" id="IPR027417">
    <property type="entry name" value="P-loop_NTPase"/>
</dbReference>
<dbReference type="PROSITE" id="PS00211">
    <property type="entry name" value="ABC_TRANSPORTER_1"/>
    <property type="match status" value="1"/>
</dbReference>
<evidence type="ECO:0000313" key="8">
    <source>
        <dbReference type="Proteomes" id="UP000776983"/>
    </source>
</evidence>
<evidence type="ECO:0000256" key="4">
    <source>
        <dbReference type="ARBA" id="ARBA00022741"/>
    </source>
</evidence>
<dbReference type="Gene3D" id="3.40.50.300">
    <property type="entry name" value="P-loop containing nucleotide triphosphate hydrolases"/>
    <property type="match status" value="1"/>
</dbReference>
<feature type="domain" description="ABC transporter" evidence="6">
    <location>
        <begin position="2"/>
        <end position="236"/>
    </location>
</feature>
<dbReference type="EMBL" id="JACDXW010000005">
    <property type="protein sequence ID" value="MCB5364330.1"/>
    <property type="molecule type" value="Genomic_DNA"/>
</dbReference>
<dbReference type="PANTHER" id="PTHR42788">
    <property type="entry name" value="TAURINE IMPORT ATP-BINDING PROTEIN-RELATED"/>
    <property type="match status" value="1"/>
</dbReference>
<dbReference type="InterPro" id="IPR003593">
    <property type="entry name" value="AAA+_ATPase"/>
</dbReference>
<dbReference type="SMART" id="SM00382">
    <property type="entry name" value="AAA"/>
    <property type="match status" value="1"/>
</dbReference>
<organism evidence="7 8">
    <name type="scientific">Mesopusillimonas faecipullorum</name>
    <dbReference type="NCBI Taxonomy" id="2755040"/>
    <lineage>
        <taxon>Bacteria</taxon>
        <taxon>Pseudomonadati</taxon>
        <taxon>Pseudomonadota</taxon>
        <taxon>Betaproteobacteria</taxon>
        <taxon>Burkholderiales</taxon>
        <taxon>Alcaligenaceae</taxon>
        <taxon>Mesopusillimonas</taxon>
    </lineage>
</organism>
<comment type="caution">
    <text evidence="7">The sequence shown here is derived from an EMBL/GenBank/DDBJ whole genome shotgun (WGS) entry which is preliminary data.</text>
</comment>
<dbReference type="InterPro" id="IPR050166">
    <property type="entry name" value="ABC_transporter_ATP-bind"/>
</dbReference>
<dbReference type="InterPro" id="IPR017871">
    <property type="entry name" value="ABC_transporter-like_CS"/>
</dbReference>
<evidence type="ECO:0000256" key="5">
    <source>
        <dbReference type="ARBA" id="ARBA00022840"/>
    </source>
</evidence>
<name>A0ABS8CE63_9BURK</name>
<evidence type="ECO:0000259" key="6">
    <source>
        <dbReference type="PROSITE" id="PS50893"/>
    </source>
</evidence>
<gene>
    <name evidence="7" type="ORF">H0484_11285</name>
</gene>
<evidence type="ECO:0000256" key="3">
    <source>
        <dbReference type="ARBA" id="ARBA00022475"/>
    </source>
</evidence>
<evidence type="ECO:0000313" key="7">
    <source>
        <dbReference type="EMBL" id="MCB5364330.1"/>
    </source>
</evidence>
<accession>A0ABS8CE63</accession>
<dbReference type="SUPFAM" id="SSF52540">
    <property type="entry name" value="P-loop containing nucleoside triphosphate hydrolases"/>
    <property type="match status" value="1"/>
</dbReference>
<reference evidence="7 8" key="1">
    <citation type="submission" date="2020-07" db="EMBL/GenBank/DDBJ databases">
        <title>Pusillimonas sp. nov., isolated from poultry manure in Taiwan.</title>
        <authorList>
            <person name="Lin S.-Y."/>
            <person name="Tang Y.-S."/>
            <person name="Young C.-C."/>
        </authorList>
    </citation>
    <scope>NUCLEOTIDE SEQUENCE [LARGE SCALE GENOMIC DNA]</scope>
    <source>
        <strain evidence="7 8">CC-YST705</strain>
    </source>
</reference>
<proteinExistence type="inferred from homology"/>
<keyword evidence="5 7" id="KW-0067">ATP-binding</keyword>
<dbReference type="GO" id="GO:0005524">
    <property type="term" value="F:ATP binding"/>
    <property type="evidence" value="ECO:0007669"/>
    <property type="project" value="UniProtKB-KW"/>
</dbReference>
<keyword evidence="3" id="KW-1003">Cell membrane</keyword>